<dbReference type="InterPro" id="IPR011990">
    <property type="entry name" value="TPR-like_helical_dom_sf"/>
</dbReference>
<dbReference type="PANTHER" id="PTHR46558">
    <property type="entry name" value="TRACRIPTIONAL REGULATORY PROTEIN-RELATED-RELATED"/>
    <property type="match status" value="1"/>
</dbReference>
<keyword evidence="1" id="KW-0238">DNA-binding</keyword>
<dbReference type="SUPFAM" id="SSF48452">
    <property type="entry name" value="TPR-like"/>
    <property type="match status" value="1"/>
</dbReference>
<name>A0A2N5NHU3_MEDGN</name>
<dbReference type="EMBL" id="NIHM01000010">
    <property type="protein sequence ID" value="PLT54963.1"/>
    <property type="molecule type" value="Genomic_DNA"/>
</dbReference>
<sequence>MESFLFFDTIKAAKDQRKERCRWMELKIGKRIQDLRKQKGLTQEQVAAALNISAAAVSKWETDTTYPDITILNPLARLLGVSVDVLLDFQEQMTEEECMKRMEKADTLFSTRNWEEGQQYCEELLKEFPTDLFLKFRVASIYMQYAGASLQEEILKQQMERSITLFEESTASENAEISETAWYVLSGLYCMNEEYEKGLEAVEKLPQPDFDARSMKSSILYQMGKLEESEKLTQRCLYEEIRNAGLSLVSLAKIAGEESEYEKAFRFLDAAQELETLFEESRLGGVNVMVSQMKLGILVKQGKKDQALSELKHLVMGYLNIVQGRKTETPIYFDKLEWNESTSPKRGYLLENLLWLLETEDVYAELRAEDVYREMVEKIQKELEKSR</sequence>
<dbReference type="Gene3D" id="1.10.260.40">
    <property type="entry name" value="lambda repressor-like DNA-binding domains"/>
    <property type="match status" value="1"/>
</dbReference>
<dbReference type="CDD" id="cd00093">
    <property type="entry name" value="HTH_XRE"/>
    <property type="match status" value="1"/>
</dbReference>
<dbReference type="SUPFAM" id="SSF47413">
    <property type="entry name" value="lambda repressor-like DNA-binding domains"/>
    <property type="match status" value="1"/>
</dbReference>
<dbReference type="InterPro" id="IPR001387">
    <property type="entry name" value="Cro/C1-type_HTH"/>
</dbReference>
<dbReference type="PANTHER" id="PTHR46558:SF11">
    <property type="entry name" value="HTH-TYPE TRANSCRIPTIONAL REGULATOR XRE"/>
    <property type="match status" value="1"/>
</dbReference>
<evidence type="ECO:0000313" key="4">
    <source>
        <dbReference type="Proteomes" id="UP000234849"/>
    </source>
</evidence>
<organism evidence="3 4">
    <name type="scientific">Mediterraneibacter gnavus</name>
    <name type="common">Ruminococcus gnavus</name>
    <dbReference type="NCBI Taxonomy" id="33038"/>
    <lineage>
        <taxon>Bacteria</taxon>
        <taxon>Bacillati</taxon>
        <taxon>Bacillota</taxon>
        <taxon>Clostridia</taxon>
        <taxon>Lachnospirales</taxon>
        <taxon>Lachnospiraceae</taxon>
        <taxon>Mediterraneibacter</taxon>
    </lineage>
</organism>
<dbReference type="GO" id="GO:0003677">
    <property type="term" value="F:DNA binding"/>
    <property type="evidence" value="ECO:0007669"/>
    <property type="project" value="UniProtKB-KW"/>
</dbReference>
<reference evidence="3 4" key="1">
    <citation type="journal article" date="2017" name="Genome Med.">
        <title>A novel Ruminococcus gnavus clade enriched in inflammatory bowel disease patients.</title>
        <authorList>
            <person name="Hall A.B."/>
            <person name="Yassour M."/>
            <person name="Sauk J."/>
            <person name="Garner A."/>
            <person name="Jiang X."/>
            <person name="Arthur T."/>
            <person name="Lagoudas G.K."/>
            <person name="Vatanen T."/>
            <person name="Fornelos N."/>
            <person name="Wilson R."/>
            <person name="Bertha M."/>
            <person name="Cohen M."/>
            <person name="Garber J."/>
            <person name="Khalili H."/>
            <person name="Gevers D."/>
            <person name="Ananthakrishnan A.N."/>
            <person name="Kugathasan S."/>
            <person name="Lander E.S."/>
            <person name="Blainey P."/>
            <person name="Vlamakis H."/>
            <person name="Xavier R.J."/>
            <person name="Huttenhower C."/>
        </authorList>
    </citation>
    <scope>NUCLEOTIDE SEQUENCE [LARGE SCALE GENOMIC DNA]</scope>
    <source>
        <strain evidence="3 4">RJX1118</strain>
    </source>
</reference>
<comment type="caution">
    <text evidence="3">The sequence shown here is derived from an EMBL/GenBank/DDBJ whole genome shotgun (WGS) entry which is preliminary data.</text>
</comment>
<accession>A0A2N5NHU3</accession>
<evidence type="ECO:0000313" key="3">
    <source>
        <dbReference type="EMBL" id="PLT54963.1"/>
    </source>
</evidence>
<dbReference type="AlphaFoldDB" id="A0A2N5NHU3"/>
<dbReference type="SMART" id="SM00530">
    <property type="entry name" value="HTH_XRE"/>
    <property type="match status" value="1"/>
</dbReference>
<feature type="domain" description="HTH cro/C1-type" evidence="2">
    <location>
        <begin position="32"/>
        <end position="86"/>
    </location>
</feature>
<dbReference type="InterPro" id="IPR010982">
    <property type="entry name" value="Lambda_DNA-bd_dom_sf"/>
</dbReference>
<proteinExistence type="predicted"/>
<dbReference type="Gene3D" id="1.25.40.10">
    <property type="entry name" value="Tetratricopeptide repeat domain"/>
    <property type="match status" value="1"/>
</dbReference>
<evidence type="ECO:0000259" key="2">
    <source>
        <dbReference type="PROSITE" id="PS50943"/>
    </source>
</evidence>
<protein>
    <submittedName>
        <fullName evidence="3">XRE family transcriptional regulator</fullName>
    </submittedName>
</protein>
<dbReference type="PROSITE" id="PS50943">
    <property type="entry name" value="HTH_CROC1"/>
    <property type="match status" value="1"/>
</dbReference>
<dbReference type="Proteomes" id="UP000234849">
    <property type="component" value="Unassembled WGS sequence"/>
</dbReference>
<evidence type="ECO:0000256" key="1">
    <source>
        <dbReference type="ARBA" id="ARBA00023125"/>
    </source>
</evidence>
<dbReference type="Pfam" id="PF01381">
    <property type="entry name" value="HTH_3"/>
    <property type="match status" value="1"/>
</dbReference>
<gene>
    <name evidence="3" type="ORF">CDL18_08520</name>
</gene>